<evidence type="ECO:0000313" key="3">
    <source>
        <dbReference type="Proteomes" id="UP001165074"/>
    </source>
</evidence>
<feature type="region of interest" description="Disordered" evidence="1">
    <location>
        <begin position="50"/>
        <end position="98"/>
    </location>
</feature>
<dbReference type="Proteomes" id="UP001165074">
    <property type="component" value="Unassembled WGS sequence"/>
</dbReference>
<dbReference type="AlphaFoldDB" id="A0A9W6S0V7"/>
<name>A0A9W6S0V7_9ACTN</name>
<gene>
    <name evidence="2" type="ORF">Airi02_030670</name>
</gene>
<comment type="caution">
    <text evidence="2">The sequence shown here is derived from an EMBL/GenBank/DDBJ whole genome shotgun (WGS) entry which is preliminary data.</text>
</comment>
<accession>A0A9W6S0V7</accession>
<keyword evidence="3" id="KW-1185">Reference proteome</keyword>
<reference evidence="2" key="1">
    <citation type="submission" date="2023-03" db="EMBL/GenBank/DDBJ databases">
        <title>Actinoallomurus iriomotensis NBRC 103684.</title>
        <authorList>
            <person name="Ichikawa N."/>
            <person name="Sato H."/>
            <person name="Tonouchi N."/>
        </authorList>
    </citation>
    <scope>NUCLEOTIDE SEQUENCE</scope>
    <source>
        <strain evidence="2">NBRC 103684</strain>
    </source>
</reference>
<feature type="region of interest" description="Disordered" evidence="1">
    <location>
        <begin position="1"/>
        <end position="36"/>
    </location>
</feature>
<evidence type="ECO:0000313" key="2">
    <source>
        <dbReference type="EMBL" id="GLY85138.1"/>
    </source>
</evidence>
<protein>
    <submittedName>
        <fullName evidence="2">Uncharacterized protein</fullName>
    </submittedName>
</protein>
<feature type="compositionally biased region" description="Low complexity" evidence="1">
    <location>
        <begin position="8"/>
        <end position="21"/>
    </location>
</feature>
<proteinExistence type="predicted"/>
<evidence type="ECO:0000256" key="1">
    <source>
        <dbReference type="SAM" id="MobiDB-lite"/>
    </source>
</evidence>
<organism evidence="2 3">
    <name type="scientific">Actinoallomurus iriomotensis</name>
    <dbReference type="NCBI Taxonomy" id="478107"/>
    <lineage>
        <taxon>Bacteria</taxon>
        <taxon>Bacillati</taxon>
        <taxon>Actinomycetota</taxon>
        <taxon>Actinomycetes</taxon>
        <taxon>Streptosporangiales</taxon>
        <taxon>Thermomonosporaceae</taxon>
        <taxon>Actinoallomurus</taxon>
    </lineage>
</organism>
<sequence>MIVDHADVAATPAATRAVPYVPGQPLAPQRPGDTAPVEEQVVEIGAAWFGAQRADDGPGGVEPRLHPPHADRGVLGGDGQRRRQLGASDPPQDLPPPQ</sequence>
<feature type="compositionally biased region" description="Basic and acidic residues" evidence="1">
    <location>
        <begin position="63"/>
        <end position="72"/>
    </location>
</feature>
<dbReference type="EMBL" id="BSTK01000004">
    <property type="protein sequence ID" value="GLY85138.1"/>
    <property type="molecule type" value="Genomic_DNA"/>
</dbReference>